<keyword evidence="2" id="KW-1185">Reference proteome</keyword>
<dbReference type="AlphaFoldDB" id="A0A2P6PDX9"/>
<sequence length="120" mass="13621">MKGFHHVVIFKLGGPNLSSFEVGPAACGLQSSRLWQRVVVRPATPGAVPHSVILSSSRQTFCTIFYPWGSNRWIILLFRRFDSRSVPETLQVIFVLKNMNLNVNSSWVSKNKDLLQMIFD</sequence>
<protein>
    <submittedName>
        <fullName evidence="1">Uncharacterized protein</fullName>
    </submittedName>
</protein>
<dbReference type="Gramene" id="PRQ20128">
    <property type="protein sequence ID" value="PRQ20128"/>
    <property type="gene ID" value="RchiOBHm_Chr7g0224791"/>
</dbReference>
<reference evidence="1 2" key="1">
    <citation type="journal article" date="2018" name="Nat. Genet.">
        <title>The Rosa genome provides new insights in the design of modern roses.</title>
        <authorList>
            <person name="Bendahmane M."/>
        </authorList>
    </citation>
    <scope>NUCLEOTIDE SEQUENCE [LARGE SCALE GENOMIC DNA]</scope>
    <source>
        <strain evidence="2">cv. Old Blush</strain>
    </source>
</reference>
<comment type="caution">
    <text evidence="1">The sequence shown here is derived from an EMBL/GenBank/DDBJ whole genome shotgun (WGS) entry which is preliminary data.</text>
</comment>
<gene>
    <name evidence="1" type="ORF">RchiOBHm_Chr7g0224791</name>
</gene>
<name>A0A2P6PDX9_ROSCH</name>
<proteinExistence type="predicted"/>
<accession>A0A2P6PDX9</accession>
<dbReference type="Proteomes" id="UP000238479">
    <property type="component" value="Chromosome 7"/>
</dbReference>
<evidence type="ECO:0000313" key="2">
    <source>
        <dbReference type="Proteomes" id="UP000238479"/>
    </source>
</evidence>
<organism evidence="1 2">
    <name type="scientific">Rosa chinensis</name>
    <name type="common">China rose</name>
    <dbReference type="NCBI Taxonomy" id="74649"/>
    <lineage>
        <taxon>Eukaryota</taxon>
        <taxon>Viridiplantae</taxon>
        <taxon>Streptophyta</taxon>
        <taxon>Embryophyta</taxon>
        <taxon>Tracheophyta</taxon>
        <taxon>Spermatophyta</taxon>
        <taxon>Magnoliopsida</taxon>
        <taxon>eudicotyledons</taxon>
        <taxon>Gunneridae</taxon>
        <taxon>Pentapetalae</taxon>
        <taxon>rosids</taxon>
        <taxon>fabids</taxon>
        <taxon>Rosales</taxon>
        <taxon>Rosaceae</taxon>
        <taxon>Rosoideae</taxon>
        <taxon>Rosoideae incertae sedis</taxon>
        <taxon>Rosa</taxon>
    </lineage>
</organism>
<evidence type="ECO:0000313" key="1">
    <source>
        <dbReference type="EMBL" id="PRQ20128.1"/>
    </source>
</evidence>
<dbReference type="EMBL" id="PDCK01000045">
    <property type="protein sequence ID" value="PRQ20128.1"/>
    <property type="molecule type" value="Genomic_DNA"/>
</dbReference>